<dbReference type="RefSeq" id="WP_005976817.1">
    <property type="nucleotide sequence ID" value="NZ_BAABXY010000001.1"/>
</dbReference>
<evidence type="ECO:0000313" key="1">
    <source>
        <dbReference type="EMBL" id="SQJ00997.1"/>
    </source>
</evidence>
<dbReference type="KEGG" id="ful:C4N20_12385"/>
<dbReference type="InterPro" id="IPR049254">
    <property type="entry name" value="Phage_tail_terminator"/>
</dbReference>
<protein>
    <submittedName>
        <fullName evidence="1">Uncharacterized protein</fullName>
    </submittedName>
</protein>
<accession>A0AAX2JAY4</accession>
<name>A0AAX2JAY4_9FUSO</name>
<dbReference type="Pfam" id="PF20765">
    <property type="entry name" value="Phage_tail_terminator_8"/>
    <property type="match status" value="1"/>
</dbReference>
<sequence>MLTFRKILVKLQEKISEAMPDTNIETKNIDEGYERKCIYIYFDNVKASDYMKKFRETNLTVRIVYFPLDEDDYIEDLLTVQDKLIELFSDNNTIELDEGLFTEAQEVQMNIVDKTLLFNFDMYIFEDYPEKEHEMIEELNIKIGGIE</sequence>
<gene>
    <name evidence="1" type="ORF">NCTC12112_01043</name>
</gene>
<evidence type="ECO:0000313" key="2">
    <source>
        <dbReference type="Proteomes" id="UP000249008"/>
    </source>
</evidence>
<dbReference type="Proteomes" id="UP000249008">
    <property type="component" value="Chromosome 1"/>
</dbReference>
<organism evidence="1 2">
    <name type="scientific">Fusobacterium ulcerans</name>
    <dbReference type="NCBI Taxonomy" id="861"/>
    <lineage>
        <taxon>Bacteria</taxon>
        <taxon>Fusobacteriati</taxon>
        <taxon>Fusobacteriota</taxon>
        <taxon>Fusobacteriia</taxon>
        <taxon>Fusobacteriales</taxon>
        <taxon>Fusobacteriaceae</taxon>
        <taxon>Fusobacterium</taxon>
    </lineage>
</organism>
<dbReference type="GeneID" id="78455614"/>
<dbReference type="EMBL" id="LS483487">
    <property type="protein sequence ID" value="SQJ00997.1"/>
    <property type="molecule type" value="Genomic_DNA"/>
</dbReference>
<reference evidence="1 2" key="1">
    <citation type="submission" date="2018-06" db="EMBL/GenBank/DDBJ databases">
        <authorList>
            <consortium name="Pathogen Informatics"/>
            <person name="Doyle S."/>
        </authorList>
    </citation>
    <scope>NUCLEOTIDE SEQUENCE [LARGE SCALE GENOMIC DNA]</scope>
    <source>
        <strain evidence="1 2">NCTC12112</strain>
    </source>
</reference>
<proteinExistence type="predicted"/>
<dbReference type="AlphaFoldDB" id="A0AAX2JAY4"/>